<dbReference type="RefSeq" id="XP_016676320.1">
    <property type="nucleotide sequence ID" value="XM_016820831.1"/>
</dbReference>
<feature type="compositionally biased region" description="Basic and acidic residues" evidence="1">
    <location>
        <begin position="366"/>
        <end position="384"/>
    </location>
</feature>
<sequence length="439" mass="50033">MLFINTLNAPFITHVLGSATKSFSDIVMTGEMIENAVRSGKIEARENTRKSVPRKRDNEVNNTSTSNKGQSNLFTVNQPKTVTTSQQSSVRQESNARENTEMPQFTPIPMTYRELYQNLFNAHVVSPFYLKPLQPLYPKWYNANAQYEYHAGITGYSIKNCVAFKKLVQRLIKMGIMRFDDPATPNVAGNPLPNHIDQGVNGISEGSNKKTKYEVAEVRTPLRRVWKEMAKRGLIVSDSREESEEERNYCEFHDEVRHEIQDCMEFRALVQNMMNSKEIEFFEETESPIEGNICALEGGSAAQNQTTNYPVVIISRPKNNEVGVQMLLRVIIQRPAVLPYKDSKKVLWKYDCSVTMPGKESPVDASRGDQDRGSYTRSGRRYDTVNEEAPPTKGKAQEVEEVKGKATKPVNEPVNEEEAKEFLKFLRHSEYSVVEQLRK</sequence>
<protein>
    <submittedName>
        <fullName evidence="3">Uncharacterized protein</fullName>
    </submittedName>
</protein>
<gene>
    <name evidence="3" type="primary">LOC107895569</name>
</gene>
<evidence type="ECO:0000256" key="1">
    <source>
        <dbReference type="SAM" id="MobiDB-lite"/>
    </source>
</evidence>
<feature type="compositionally biased region" description="Polar residues" evidence="1">
    <location>
        <begin position="60"/>
        <end position="93"/>
    </location>
</feature>
<proteinExistence type="predicted"/>
<feature type="compositionally biased region" description="Basic and acidic residues" evidence="1">
    <location>
        <begin position="395"/>
        <end position="404"/>
    </location>
</feature>
<dbReference type="KEGG" id="ghi:107895569"/>
<feature type="compositionally biased region" description="Basic and acidic residues" evidence="1">
    <location>
        <begin position="40"/>
        <end position="59"/>
    </location>
</feature>
<dbReference type="GeneID" id="107895569"/>
<organism evidence="2 3">
    <name type="scientific">Gossypium hirsutum</name>
    <name type="common">Upland cotton</name>
    <name type="synonym">Gossypium mexicanum</name>
    <dbReference type="NCBI Taxonomy" id="3635"/>
    <lineage>
        <taxon>Eukaryota</taxon>
        <taxon>Viridiplantae</taxon>
        <taxon>Streptophyta</taxon>
        <taxon>Embryophyta</taxon>
        <taxon>Tracheophyta</taxon>
        <taxon>Spermatophyta</taxon>
        <taxon>Magnoliopsida</taxon>
        <taxon>eudicotyledons</taxon>
        <taxon>Gunneridae</taxon>
        <taxon>Pentapetalae</taxon>
        <taxon>rosids</taxon>
        <taxon>malvids</taxon>
        <taxon>Malvales</taxon>
        <taxon>Malvaceae</taxon>
        <taxon>Malvoideae</taxon>
        <taxon>Gossypium</taxon>
    </lineage>
</organism>
<reference evidence="3" key="2">
    <citation type="submission" date="2025-08" db="UniProtKB">
        <authorList>
            <consortium name="RefSeq"/>
        </authorList>
    </citation>
    <scope>IDENTIFICATION</scope>
</reference>
<accession>A0A1U8IDP8</accession>
<dbReference type="Proteomes" id="UP000818029">
    <property type="component" value="Chromosome A10"/>
</dbReference>
<evidence type="ECO:0000313" key="2">
    <source>
        <dbReference type="Proteomes" id="UP000818029"/>
    </source>
</evidence>
<dbReference type="PANTHER" id="PTHR32108:SF5">
    <property type="entry name" value="DYNACTIN SUBUNIT 1-LIKE"/>
    <property type="match status" value="1"/>
</dbReference>
<feature type="region of interest" description="Disordered" evidence="1">
    <location>
        <begin position="39"/>
        <end position="104"/>
    </location>
</feature>
<dbReference type="PaxDb" id="3635-A0A1U8IDP8"/>
<reference evidence="2" key="1">
    <citation type="journal article" date="2020" name="Nat. Genet.">
        <title>Genomic diversifications of five Gossypium allopolyploid species and their impact on cotton improvement.</title>
        <authorList>
            <person name="Chen Z.J."/>
            <person name="Sreedasyam A."/>
            <person name="Ando A."/>
            <person name="Song Q."/>
            <person name="De Santiago L.M."/>
            <person name="Hulse-Kemp A.M."/>
            <person name="Ding M."/>
            <person name="Ye W."/>
            <person name="Kirkbride R.C."/>
            <person name="Jenkins J."/>
            <person name="Plott C."/>
            <person name="Lovell J."/>
            <person name="Lin Y.M."/>
            <person name="Vaughn R."/>
            <person name="Liu B."/>
            <person name="Simpson S."/>
            <person name="Scheffler B.E."/>
            <person name="Wen L."/>
            <person name="Saski C.A."/>
            <person name="Grover C.E."/>
            <person name="Hu G."/>
            <person name="Conover J.L."/>
            <person name="Carlson J.W."/>
            <person name="Shu S."/>
            <person name="Boston L.B."/>
            <person name="Williams M."/>
            <person name="Peterson D.G."/>
            <person name="McGee K."/>
            <person name="Jones D.C."/>
            <person name="Wendel J.F."/>
            <person name="Stelly D.M."/>
            <person name="Grimwood J."/>
            <person name="Schmutz J."/>
        </authorList>
    </citation>
    <scope>NUCLEOTIDE SEQUENCE [LARGE SCALE GENOMIC DNA]</scope>
    <source>
        <strain evidence="2">cv. TM-1</strain>
    </source>
</reference>
<feature type="region of interest" description="Disordered" evidence="1">
    <location>
        <begin position="358"/>
        <end position="414"/>
    </location>
</feature>
<dbReference type="PANTHER" id="PTHR32108">
    <property type="entry name" value="DNA-DIRECTED RNA POLYMERASE SUBUNIT ALPHA"/>
    <property type="match status" value="1"/>
</dbReference>
<keyword evidence="2" id="KW-1185">Reference proteome</keyword>
<evidence type="ECO:0000313" key="3">
    <source>
        <dbReference type="RefSeq" id="XP_016676320.1"/>
    </source>
</evidence>
<dbReference type="AlphaFoldDB" id="A0A1U8IDP8"/>
<name>A0A1U8IDP8_GOSHI</name>